<reference evidence="6" key="1">
    <citation type="journal article" date="2019" name="Int. J. Syst. Evol. Microbiol.">
        <title>The Global Catalogue of Microorganisms (GCM) 10K type strain sequencing project: providing services to taxonomists for standard genome sequencing and annotation.</title>
        <authorList>
            <consortium name="The Broad Institute Genomics Platform"/>
            <consortium name="The Broad Institute Genome Sequencing Center for Infectious Disease"/>
            <person name="Wu L."/>
            <person name="Ma J."/>
        </authorList>
    </citation>
    <scope>NUCLEOTIDE SEQUENCE [LARGE SCALE GENOMIC DNA]</scope>
    <source>
        <strain evidence="6">CGMCC 1.6964</strain>
    </source>
</reference>
<dbReference type="Proteomes" id="UP000606653">
    <property type="component" value="Unassembled WGS sequence"/>
</dbReference>
<feature type="domain" description="HTH araC/xylS-type" evidence="4">
    <location>
        <begin position="8"/>
        <end position="107"/>
    </location>
</feature>
<evidence type="ECO:0000256" key="1">
    <source>
        <dbReference type="ARBA" id="ARBA00023015"/>
    </source>
</evidence>
<dbReference type="InterPro" id="IPR018060">
    <property type="entry name" value="HTH_AraC"/>
</dbReference>
<dbReference type="PROSITE" id="PS01124">
    <property type="entry name" value="HTH_ARAC_FAMILY_2"/>
    <property type="match status" value="1"/>
</dbReference>
<keyword evidence="3" id="KW-0804">Transcription</keyword>
<dbReference type="InterPro" id="IPR020449">
    <property type="entry name" value="Tscrpt_reg_AraC-type_HTH"/>
</dbReference>
<proteinExistence type="predicted"/>
<keyword evidence="2" id="KW-0238">DNA-binding</keyword>
<dbReference type="InterPro" id="IPR009057">
    <property type="entry name" value="Homeodomain-like_sf"/>
</dbReference>
<keyword evidence="1" id="KW-0805">Transcription regulation</keyword>
<dbReference type="Pfam" id="PF12833">
    <property type="entry name" value="HTH_18"/>
    <property type="match status" value="1"/>
</dbReference>
<evidence type="ECO:0000313" key="5">
    <source>
        <dbReference type="EMBL" id="GGN94839.1"/>
    </source>
</evidence>
<comment type="caution">
    <text evidence="5">The sequence shown here is derived from an EMBL/GenBank/DDBJ whole genome shotgun (WGS) entry which is preliminary data.</text>
</comment>
<sequence length="290" mass="32572">MDHNKIIERALIYIENHLQQPLTVESVAHAFNMSKFYFHRLFSAVMGDSLNQYILSRRLNAALTFIQDSSSSSLTDVAYRLNFGTQASFTRAFKRQYGVTPSAMKAGSSTLLPAPIPPVIRRPLKNINGDVVTDFTLTEFAETPISGIAFEVDLAADDYRKKIRAHSALLLSHVDKTVQSPCYVIYSNCRPDSPTFNVLCGIPGRIEIDEPYSFTVDVPQTFCARFSYSGDLLDIGDVLKSDYARFLKISRQETAETDIELIQAFDDVHQLDSTYHIYAPIKKLPGEPDL</sequence>
<organism evidence="5 6">
    <name type="scientific">Saccharibacillus kuerlensis</name>
    <dbReference type="NCBI Taxonomy" id="459527"/>
    <lineage>
        <taxon>Bacteria</taxon>
        <taxon>Bacillati</taxon>
        <taxon>Bacillota</taxon>
        <taxon>Bacilli</taxon>
        <taxon>Bacillales</taxon>
        <taxon>Paenibacillaceae</taxon>
        <taxon>Saccharibacillus</taxon>
    </lineage>
</organism>
<dbReference type="InterPro" id="IPR018062">
    <property type="entry name" value="HTH_AraC-typ_CS"/>
</dbReference>
<accession>A0ABQ2KVV1</accession>
<evidence type="ECO:0000259" key="4">
    <source>
        <dbReference type="PROSITE" id="PS01124"/>
    </source>
</evidence>
<dbReference type="EMBL" id="BMLN01000002">
    <property type="protein sequence ID" value="GGN94839.1"/>
    <property type="molecule type" value="Genomic_DNA"/>
</dbReference>
<dbReference type="Gene3D" id="1.10.10.60">
    <property type="entry name" value="Homeodomain-like"/>
    <property type="match status" value="2"/>
</dbReference>
<dbReference type="InterPro" id="IPR050959">
    <property type="entry name" value="MarA-like"/>
</dbReference>
<evidence type="ECO:0000256" key="2">
    <source>
        <dbReference type="ARBA" id="ARBA00023125"/>
    </source>
</evidence>
<dbReference type="PANTHER" id="PTHR47504">
    <property type="entry name" value="RIGHT ORIGIN-BINDING PROTEIN"/>
    <property type="match status" value="1"/>
</dbReference>
<name>A0ABQ2KVV1_9BACL</name>
<evidence type="ECO:0000256" key="3">
    <source>
        <dbReference type="ARBA" id="ARBA00023163"/>
    </source>
</evidence>
<dbReference type="SUPFAM" id="SSF46689">
    <property type="entry name" value="Homeodomain-like"/>
    <property type="match status" value="2"/>
</dbReference>
<dbReference type="PANTHER" id="PTHR47504:SF5">
    <property type="entry name" value="RIGHT ORIGIN-BINDING PROTEIN"/>
    <property type="match status" value="1"/>
</dbReference>
<evidence type="ECO:0000313" key="6">
    <source>
        <dbReference type="Proteomes" id="UP000606653"/>
    </source>
</evidence>
<dbReference type="PROSITE" id="PS00041">
    <property type="entry name" value="HTH_ARAC_FAMILY_1"/>
    <property type="match status" value="1"/>
</dbReference>
<dbReference type="RefSeq" id="WP_018977023.1">
    <property type="nucleotide sequence ID" value="NZ_BMLN01000002.1"/>
</dbReference>
<keyword evidence="6" id="KW-1185">Reference proteome</keyword>
<dbReference type="SMART" id="SM00342">
    <property type="entry name" value="HTH_ARAC"/>
    <property type="match status" value="1"/>
</dbReference>
<dbReference type="PRINTS" id="PR00032">
    <property type="entry name" value="HTHARAC"/>
</dbReference>
<protein>
    <recommendedName>
        <fullName evidence="4">HTH araC/xylS-type domain-containing protein</fullName>
    </recommendedName>
</protein>
<gene>
    <name evidence="5" type="ORF">GCM10010969_09930</name>
</gene>